<proteinExistence type="predicted"/>
<comment type="caution">
    <text evidence="1">The sequence shown here is derived from an EMBL/GenBank/DDBJ whole genome shotgun (WGS) entry which is preliminary data.</text>
</comment>
<dbReference type="Pfam" id="PF01042">
    <property type="entry name" value="Ribonuc_L-PSP"/>
    <property type="match status" value="3"/>
</dbReference>
<evidence type="ECO:0000313" key="1">
    <source>
        <dbReference type="EMBL" id="KAK1937859.1"/>
    </source>
</evidence>
<name>A0AAD9GG42_9STRA</name>
<keyword evidence="2" id="KW-1185">Reference proteome</keyword>
<sequence length="446" mass="48982">MTISEFRHNDSDAIKKDYVQSTGTACSTTRTLSNSLRNTQATTSSLTIMTSLSNYFSYKHNVSWEERHGYVQVVSVGETAYFSGQFAHEGEKPVAEGDFTAQCDAAFVNLDKCLAEVGATRHQVAHSEVLMVDLSKNMEVMTAKHKQYFGSHRPACTVWGVKELAQPHMMVEIKFTVRLDLPEGHKTIMNGMPWEEEFGYGQIVVCGSTVEVSGQFDHDDEGKPTGGNDFDAQCKQAFENIDKRLAEIGASRNQIVYTEVLVVNIRDNIDKLNAAHKQFFDSHRPASTVWGVTELGQPHMLVEIKFTVRLDLPATPTTFSHDLPWEDAHNYSQVVVAGETAWISGQFGHDAEGNPIGEGDFEKQCEAAFANLDKCLAAIGATRSQIVHAGSMAVDIPANGDKLSAAHKKYFGGCPPVSTVWGVTGLGLPFMMVEISVIVRLDAPKV</sequence>
<dbReference type="CDD" id="cd00448">
    <property type="entry name" value="YjgF_YER057c_UK114_family"/>
    <property type="match status" value="2"/>
</dbReference>
<dbReference type="InterPro" id="IPR035959">
    <property type="entry name" value="RutC-like_sf"/>
</dbReference>
<reference evidence="1" key="1">
    <citation type="submission" date="2023-08" db="EMBL/GenBank/DDBJ databases">
        <title>Reference Genome Resource for the Citrus Pathogen Phytophthora citrophthora.</title>
        <authorList>
            <person name="Moller H."/>
            <person name="Coetzee B."/>
            <person name="Rose L.J."/>
            <person name="Van Niekerk J.M."/>
        </authorList>
    </citation>
    <scope>NUCLEOTIDE SEQUENCE</scope>
    <source>
        <strain evidence="1">STE-U-9442</strain>
    </source>
</reference>
<gene>
    <name evidence="1" type="ORF">P3T76_009596</name>
</gene>
<dbReference type="InterPro" id="IPR006175">
    <property type="entry name" value="YjgF/YER057c/UK114"/>
</dbReference>
<dbReference type="Gene3D" id="3.30.1330.40">
    <property type="entry name" value="RutC-like"/>
    <property type="match status" value="3"/>
</dbReference>
<protein>
    <submittedName>
        <fullName evidence="1">Uncharacterized protein</fullName>
    </submittedName>
</protein>
<organism evidence="1 2">
    <name type="scientific">Phytophthora citrophthora</name>
    <dbReference type="NCBI Taxonomy" id="4793"/>
    <lineage>
        <taxon>Eukaryota</taxon>
        <taxon>Sar</taxon>
        <taxon>Stramenopiles</taxon>
        <taxon>Oomycota</taxon>
        <taxon>Peronosporomycetes</taxon>
        <taxon>Peronosporales</taxon>
        <taxon>Peronosporaceae</taxon>
        <taxon>Phytophthora</taxon>
    </lineage>
</organism>
<dbReference type="PANTHER" id="PTHR43857">
    <property type="entry name" value="BLR7761 PROTEIN"/>
    <property type="match status" value="1"/>
</dbReference>
<dbReference type="PANTHER" id="PTHR43857:SF1">
    <property type="entry name" value="YJGH FAMILY PROTEIN"/>
    <property type="match status" value="1"/>
</dbReference>
<dbReference type="Proteomes" id="UP001259832">
    <property type="component" value="Unassembled WGS sequence"/>
</dbReference>
<accession>A0AAD9GG42</accession>
<dbReference type="AlphaFoldDB" id="A0AAD9GG42"/>
<dbReference type="EMBL" id="JASMQC010000019">
    <property type="protein sequence ID" value="KAK1937859.1"/>
    <property type="molecule type" value="Genomic_DNA"/>
</dbReference>
<evidence type="ECO:0000313" key="2">
    <source>
        <dbReference type="Proteomes" id="UP001259832"/>
    </source>
</evidence>
<dbReference type="SUPFAM" id="SSF55298">
    <property type="entry name" value="YjgF-like"/>
    <property type="match status" value="3"/>
</dbReference>